<dbReference type="InterPro" id="IPR005882">
    <property type="entry name" value="Bifunctional_GlmU"/>
</dbReference>
<dbReference type="PROSITE" id="PS00101">
    <property type="entry name" value="HEXAPEP_TRANSFERASES"/>
    <property type="match status" value="1"/>
</dbReference>
<evidence type="ECO:0000256" key="18">
    <source>
        <dbReference type="HAMAP-Rule" id="MF_01631"/>
    </source>
</evidence>
<evidence type="ECO:0000259" key="20">
    <source>
        <dbReference type="Pfam" id="PF12804"/>
    </source>
</evidence>
<feature type="binding site" evidence="18">
    <location>
        <position position="393"/>
    </location>
    <ligand>
        <name>UDP-N-acetyl-alpha-D-glucosamine</name>
        <dbReference type="ChEBI" id="CHEBI:57705"/>
    </ligand>
</feature>
<dbReference type="CDD" id="cd02540">
    <property type="entry name" value="GT2_GlmU_N_bac"/>
    <property type="match status" value="1"/>
</dbReference>
<feature type="binding site" evidence="18">
    <location>
        <position position="201"/>
    </location>
    <ligand>
        <name>UDP-N-acetyl-alpha-D-glucosamine</name>
        <dbReference type="ChEBI" id="CHEBI:57705"/>
    </ligand>
</feature>
<dbReference type="InterPro" id="IPR038009">
    <property type="entry name" value="GlmU_C_LbH"/>
</dbReference>
<comment type="cofactor">
    <cofactor evidence="18">
        <name>Mg(2+)</name>
        <dbReference type="ChEBI" id="CHEBI:18420"/>
    </cofactor>
    <text evidence="18">Binds 1 Mg(2+) ion per subunit.</text>
</comment>
<dbReference type="HAMAP" id="MF_01631">
    <property type="entry name" value="GlmU"/>
    <property type="match status" value="1"/>
</dbReference>
<feature type="region of interest" description="Disordered" evidence="19">
    <location>
        <begin position="1"/>
        <end position="26"/>
    </location>
</feature>
<comment type="pathway">
    <text evidence="18">Bacterial outer membrane biogenesis; LPS lipid A biosynthesis.</text>
</comment>
<feature type="binding site" evidence="18">
    <location>
        <position position="131"/>
    </location>
    <ligand>
        <name>UDP-N-acetyl-alpha-D-glucosamine</name>
        <dbReference type="ChEBI" id="CHEBI:57705"/>
    </ligand>
</feature>
<keyword evidence="9 18" id="KW-0460">Magnesium</keyword>
<dbReference type="NCBIfam" id="TIGR01173">
    <property type="entry name" value="glmU"/>
    <property type="match status" value="1"/>
</dbReference>
<feature type="domain" description="MobA-like NTP transferase" evidence="20">
    <location>
        <begin position="61"/>
        <end position="199"/>
    </location>
</feature>
<dbReference type="GO" id="GO:0016020">
    <property type="term" value="C:membrane"/>
    <property type="evidence" value="ECO:0007669"/>
    <property type="project" value="GOC"/>
</dbReference>
<dbReference type="Proteomes" id="UP000677913">
    <property type="component" value="Unassembled WGS sequence"/>
</dbReference>
<feature type="binding site" evidence="18">
    <location>
        <position position="411"/>
    </location>
    <ligand>
        <name>UDP-N-acetyl-alpha-D-glucosamine</name>
        <dbReference type="ChEBI" id="CHEBI:57705"/>
    </ligand>
</feature>
<feature type="active site" description="Proton acceptor" evidence="18">
    <location>
        <position position="423"/>
    </location>
</feature>
<dbReference type="GO" id="GO:0009245">
    <property type="term" value="P:lipid A biosynthetic process"/>
    <property type="evidence" value="ECO:0007669"/>
    <property type="project" value="UniProtKB-UniRule"/>
</dbReference>
<keyword evidence="13 18" id="KW-0012">Acyltransferase</keyword>
<feature type="binding site" evidence="18">
    <location>
        <begin position="64"/>
        <end position="67"/>
    </location>
    <ligand>
        <name>UDP-N-acetyl-alpha-D-glucosamine</name>
        <dbReference type="ChEBI" id="CHEBI:57705"/>
    </ligand>
</feature>
<evidence type="ECO:0000256" key="9">
    <source>
        <dbReference type="ARBA" id="ARBA00022842"/>
    </source>
</evidence>
<comment type="catalytic activity">
    <reaction evidence="16 18">
        <text>N-acetyl-alpha-D-glucosamine 1-phosphate + UTP + H(+) = UDP-N-acetyl-alpha-D-glucosamine + diphosphate</text>
        <dbReference type="Rhea" id="RHEA:13509"/>
        <dbReference type="ChEBI" id="CHEBI:15378"/>
        <dbReference type="ChEBI" id="CHEBI:33019"/>
        <dbReference type="ChEBI" id="CHEBI:46398"/>
        <dbReference type="ChEBI" id="CHEBI:57705"/>
        <dbReference type="ChEBI" id="CHEBI:57776"/>
        <dbReference type="EC" id="2.7.7.23"/>
    </reaction>
</comment>
<keyword evidence="5 18" id="KW-0808">Transferase</keyword>
<feature type="binding site" evidence="18">
    <location>
        <position position="215"/>
    </location>
    <ligand>
        <name>UDP-N-acetyl-alpha-D-glucosamine</name>
        <dbReference type="ChEBI" id="CHEBI:57705"/>
    </ligand>
</feature>
<dbReference type="Gene3D" id="2.160.10.10">
    <property type="entry name" value="Hexapeptide repeat proteins"/>
    <property type="match status" value="1"/>
</dbReference>
<dbReference type="InterPro" id="IPR018357">
    <property type="entry name" value="Hexapep_transf_CS"/>
</dbReference>
<dbReference type="InterPro" id="IPR001451">
    <property type="entry name" value="Hexapep"/>
</dbReference>
<comment type="caution">
    <text evidence="21">The sequence shown here is derived from an EMBL/GenBank/DDBJ whole genome shotgun (WGS) entry which is preliminary data.</text>
</comment>
<feature type="binding site" evidence="18">
    <location>
        <position position="426"/>
    </location>
    <ligand>
        <name>UDP-N-acetyl-alpha-D-glucosamine</name>
        <dbReference type="ChEBI" id="CHEBI:57705"/>
    </ligand>
</feature>
<feature type="binding site" evidence="18">
    <location>
        <position position="288"/>
    </location>
    <ligand>
        <name>UDP-N-acetyl-alpha-D-glucosamine</name>
        <dbReference type="ChEBI" id="CHEBI:57705"/>
    </ligand>
</feature>
<dbReference type="UniPathway" id="UPA00973"/>
<keyword evidence="14 18" id="KW-0961">Cell wall biogenesis/degradation</keyword>
<feature type="region of interest" description="Pyrophosphorylase" evidence="18">
    <location>
        <begin position="1"/>
        <end position="290"/>
    </location>
</feature>
<dbReference type="GO" id="GO:0008360">
    <property type="term" value="P:regulation of cell shape"/>
    <property type="evidence" value="ECO:0007669"/>
    <property type="project" value="UniProtKB-KW"/>
</dbReference>
<dbReference type="Pfam" id="PF12804">
    <property type="entry name" value="NTP_transf_3"/>
    <property type="match status" value="1"/>
</dbReference>
<proteinExistence type="inferred from homology"/>
<dbReference type="GO" id="GO:0000902">
    <property type="term" value="P:cell morphogenesis"/>
    <property type="evidence" value="ECO:0007669"/>
    <property type="project" value="UniProtKB-UniRule"/>
</dbReference>
<dbReference type="GO" id="GO:0009252">
    <property type="term" value="P:peptidoglycan biosynthetic process"/>
    <property type="evidence" value="ECO:0007669"/>
    <property type="project" value="UniProtKB-UniRule"/>
</dbReference>
<feature type="binding site" evidence="18">
    <location>
        <begin position="162"/>
        <end position="164"/>
    </location>
    <ligand>
        <name>UDP-N-acetyl-alpha-D-glucosamine</name>
        <dbReference type="ChEBI" id="CHEBI:57705"/>
    </ligand>
</feature>
<keyword evidence="4 18" id="KW-0963">Cytoplasm</keyword>
<dbReference type="GO" id="GO:0019134">
    <property type="term" value="F:glucosamine-1-phosphate N-acetyltransferase activity"/>
    <property type="evidence" value="ECO:0007669"/>
    <property type="project" value="UniProtKB-UniRule"/>
</dbReference>
<dbReference type="SUPFAM" id="SSF53448">
    <property type="entry name" value="Nucleotide-diphospho-sugar transferases"/>
    <property type="match status" value="1"/>
</dbReference>
<keyword evidence="7 18" id="KW-0479">Metal-binding</keyword>
<comment type="similarity">
    <text evidence="3 18">In the N-terminal section; belongs to the N-acetylglucosamine-1-phosphate uridyltransferase family.</text>
</comment>
<dbReference type="PANTHER" id="PTHR43584">
    <property type="entry name" value="NUCLEOTIDYL TRANSFERASE"/>
    <property type="match status" value="1"/>
</dbReference>
<dbReference type="EC" id="2.3.1.157" evidence="18"/>
<keyword evidence="6 18" id="KW-0548">Nucleotidyltransferase</keyword>
<name>A0A8J8BB76_9ACTN</name>
<feature type="binding site" evidence="18">
    <location>
        <position position="78"/>
    </location>
    <ligand>
        <name>UDP-N-acetyl-alpha-D-glucosamine</name>
        <dbReference type="ChEBI" id="CHEBI:57705"/>
    </ligand>
</feature>
<reference evidence="21" key="1">
    <citation type="submission" date="2021-04" db="EMBL/GenBank/DDBJ databases">
        <title>Genome based classification of Actinospica acidithermotolerans sp. nov., an actinobacterium isolated from an Indonesian hot spring.</title>
        <authorList>
            <person name="Kusuma A.B."/>
            <person name="Putra K.E."/>
            <person name="Nafisah S."/>
            <person name="Loh J."/>
            <person name="Nouioui I."/>
            <person name="Goodfellow M."/>
        </authorList>
    </citation>
    <scope>NUCLEOTIDE SEQUENCE</scope>
    <source>
        <strain evidence="21">DSM 45618</strain>
    </source>
</reference>
<dbReference type="EMBL" id="JAGSXH010000008">
    <property type="protein sequence ID" value="MBS2962170.1"/>
    <property type="molecule type" value="Genomic_DNA"/>
</dbReference>
<comment type="pathway">
    <text evidence="18">Nucleotide-sugar biosynthesis; UDP-N-acetyl-alpha-D-glucosamine biosynthesis; N-acetyl-alpha-D-glucosamine 1-phosphate from alpha-D-glucosamine 6-phosphate (route II): step 2/2.</text>
</comment>
<dbReference type="InterPro" id="IPR050065">
    <property type="entry name" value="GlmU-like"/>
</dbReference>
<dbReference type="GO" id="GO:0071555">
    <property type="term" value="P:cell wall organization"/>
    <property type="evidence" value="ECO:0007669"/>
    <property type="project" value="UniProtKB-KW"/>
</dbReference>
<dbReference type="SUPFAM" id="SSF51161">
    <property type="entry name" value="Trimeric LpxA-like enzymes"/>
    <property type="match status" value="1"/>
</dbReference>
<evidence type="ECO:0000256" key="1">
    <source>
        <dbReference type="ARBA" id="ARBA00004496"/>
    </source>
</evidence>
<feature type="region of interest" description="Disordered" evidence="19">
    <location>
        <begin position="512"/>
        <end position="549"/>
    </location>
</feature>
<comment type="subunit">
    <text evidence="18">Homotrimer.</text>
</comment>
<evidence type="ECO:0000256" key="16">
    <source>
        <dbReference type="ARBA" id="ARBA00048493"/>
    </source>
</evidence>
<dbReference type="InterPro" id="IPR029044">
    <property type="entry name" value="Nucleotide-diphossugar_trans"/>
</dbReference>
<comment type="similarity">
    <text evidence="2 18">In the C-terminal section; belongs to the transferase hexapeptide repeat family.</text>
</comment>
<evidence type="ECO:0000256" key="4">
    <source>
        <dbReference type="ARBA" id="ARBA00022490"/>
    </source>
</evidence>
<evidence type="ECO:0000256" key="2">
    <source>
        <dbReference type="ARBA" id="ARBA00007707"/>
    </source>
</evidence>
<evidence type="ECO:0000256" key="13">
    <source>
        <dbReference type="ARBA" id="ARBA00023315"/>
    </source>
</evidence>
<feature type="binding site" evidence="18">
    <location>
        <position position="500"/>
    </location>
    <ligand>
        <name>acetyl-CoA</name>
        <dbReference type="ChEBI" id="CHEBI:57288"/>
    </ligand>
</feature>
<sequence>MRALRTRPGGGAGFTDERRPTPSRGVAYGRHEARLSAEEPRCQETGVSEPTASAPVRPAAVLILAAGEGKRMRSATPKVLHTLCGRTMLGHVVAAARELAPERLVVVVGHGREQVSAMLAETDAAALPVVQEVQHGTGHAVRIAMEAIAAQGAIDGTVLVTYGDTPLLTAATLDALVTVHQETGNAVTVLTANVPDPTGYGRIVRRDGAVERIVEQRDASPQQAAIREVNSGVYAFDAKLLAQGLSRLTTANAQGEEYLTDVLGILAGDGHRVGALTVADHHEILGANDRAQLAQLRRIFNARLTGHWMREGVTIVDPDTTWIDVQVALEPDVVLLPNTQLCGATRIAVGAEVGPNCTLTDTVVGSGARVTNATTEGAVIGEAATVGPYTYLRPGTRLGRKAKAGGFVEMKNAQVGDGSKVPHLSYVGDATIGEGCNIGAGTITANFDGVRKHHTRIGDHVFVGTDTVLIAPVQVADGAFVAAGSAITQCVPAGSLAVARGRQRNVEGWVERTRPDTKAARAAQAAQEAHAAAQSAEAGEPAQREADDA</sequence>
<feature type="compositionally biased region" description="Low complexity" evidence="19">
    <location>
        <begin position="520"/>
        <end position="541"/>
    </location>
</feature>
<dbReference type="InterPro" id="IPR011004">
    <property type="entry name" value="Trimer_LpxA-like_sf"/>
</dbReference>
<feature type="binding site" evidence="18">
    <location>
        <position position="483"/>
    </location>
    <ligand>
        <name>acetyl-CoA</name>
        <dbReference type="ChEBI" id="CHEBI:57288"/>
    </ligand>
</feature>
<accession>A0A8J8BB76</accession>
<evidence type="ECO:0000256" key="14">
    <source>
        <dbReference type="ARBA" id="ARBA00023316"/>
    </source>
</evidence>
<keyword evidence="12 18" id="KW-0511">Multifunctional enzyme</keyword>
<comment type="subcellular location">
    <subcellularLocation>
        <location evidence="1 18">Cytoplasm</location>
    </subcellularLocation>
</comment>
<feature type="binding site" evidence="18">
    <location>
        <position position="230"/>
    </location>
    <ligand>
        <name>UDP-N-acetyl-alpha-D-glucosamine</name>
        <dbReference type="ChEBI" id="CHEBI:57705"/>
    </ligand>
</feature>
<comment type="function">
    <text evidence="17 18">Catalyzes the last two sequential reactions in the de novo biosynthetic pathway for UDP-N-acetylglucosamine (UDP-GlcNAc). The C-terminal domain catalyzes the transfer of acetyl group from acetyl coenzyme A to glucosamine-1-phosphate (GlcN-1-P) to produce N-acetylglucosamine-1-phosphate (GlcNAc-1-P), which is converted into UDP-GlcNAc by the transfer of uridine 5-monophosphate (from uridine 5-triphosphate), a reaction catalyzed by the N-terminal domain.</text>
</comment>
<comment type="caution">
    <text evidence="18">Lacks conserved residue(s) required for the propagation of feature annotation.</text>
</comment>
<dbReference type="GO" id="GO:0005737">
    <property type="term" value="C:cytoplasm"/>
    <property type="evidence" value="ECO:0007669"/>
    <property type="project" value="UniProtKB-SubCell"/>
</dbReference>
<protein>
    <recommendedName>
        <fullName evidence="18">Bifunctional protein GlmU</fullName>
    </recommendedName>
    <domain>
        <recommendedName>
            <fullName evidence="18">UDP-N-acetylglucosamine pyrophosphorylase</fullName>
            <ecNumber evidence="18">2.7.7.23</ecNumber>
        </recommendedName>
        <alternativeName>
            <fullName evidence="18">N-acetylglucosamine-1-phosphate uridyltransferase</fullName>
        </alternativeName>
    </domain>
    <domain>
        <recommendedName>
            <fullName evidence="18">Glucosamine-1-phosphate N-acetyltransferase</fullName>
            <ecNumber evidence="18">2.3.1.157</ecNumber>
        </recommendedName>
    </domain>
</protein>
<evidence type="ECO:0000256" key="8">
    <source>
        <dbReference type="ARBA" id="ARBA00022737"/>
    </source>
</evidence>
<keyword evidence="11 18" id="KW-0573">Peptidoglycan synthesis</keyword>
<organism evidence="21 22">
    <name type="scientific">Actinocrinis puniceicyclus</name>
    <dbReference type="NCBI Taxonomy" id="977794"/>
    <lineage>
        <taxon>Bacteria</taxon>
        <taxon>Bacillati</taxon>
        <taxon>Actinomycetota</taxon>
        <taxon>Actinomycetes</taxon>
        <taxon>Catenulisporales</taxon>
        <taxon>Actinospicaceae</taxon>
        <taxon>Actinocrinis</taxon>
    </lineage>
</organism>
<dbReference type="EC" id="2.7.7.23" evidence="18"/>
<comment type="catalytic activity">
    <reaction evidence="15 18">
        <text>alpha-D-glucosamine 1-phosphate + acetyl-CoA = N-acetyl-alpha-D-glucosamine 1-phosphate + CoA + H(+)</text>
        <dbReference type="Rhea" id="RHEA:13725"/>
        <dbReference type="ChEBI" id="CHEBI:15378"/>
        <dbReference type="ChEBI" id="CHEBI:57287"/>
        <dbReference type="ChEBI" id="CHEBI:57288"/>
        <dbReference type="ChEBI" id="CHEBI:57776"/>
        <dbReference type="ChEBI" id="CHEBI:58516"/>
        <dbReference type="EC" id="2.3.1.157"/>
    </reaction>
</comment>
<feature type="binding site" evidence="18">
    <location>
        <begin position="136"/>
        <end position="137"/>
    </location>
    <ligand>
        <name>UDP-N-acetyl-alpha-D-glucosamine</name>
        <dbReference type="ChEBI" id="CHEBI:57705"/>
    </ligand>
</feature>
<keyword evidence="8 18" id="KW-0677">Repeat</keyword>
<dbReference type="AlphaFoldDB" id="A0A8J8BB76"/>
<evidence type="ECO:0000256" key="7">
    <source>
        <dbReference type="ARBA" id="ARBA00022723"/>
    </source>
</evidence>
<evidence type="ECO:0000256" key="17">
    <source>
        <dbReference type="ARBA" id="ARBA00049628"/>
    </source>
</evidence>
<evidence type="ECO:0000256" key="12">
    <source>
        <dbReference type="ARBA" id="ARBA00023268"/>
    </source>
</evidence>
<feature type="binding site" evidence="18">
    <location>
        <position position="437"/>
    </location>
    <ligand>
        <name>UDP-N-acetyl-alpha-D-glucosamine</name>
        <dbReference type="ChEBI" id="CHEBI:57705"/>
    </ligand>
</feature>
<evidence type="ECO:0000313" key="21">
    <source>
        <dbReference type="EMBL" id="MBS2962170.1"/>
    </source>
</evidence>
<evidence type="ECO:0000256" key="15">
    <source>
        <dbReference type="ARBA" id="ARBA00048247"/>
    </source>
</evidence>
<dbReference type="Gene3D" id="3.90.550.10">
    <property type="entry name" value="Spore Coat Polysaccharide Biosynthesis Protein SpsA, Chain A"/>
    <property type="match status" value="1"/>
</dbReference>
<dbReference type="NCBIfam" id="NF010932">
    <property type="entry name" value="PRK14352.1"/>
    <property type="match status" value="1"/>
</dbReference>
<evidence type="ECO:0000313" key="22">
    <source>
        <dbReference type="Proteomes" id="UP000677913"/>
    </source>
</evidence>
<feature type="binding site" evidence="18">
    <location>
        <position position="164"/>
    </location>
    <ligand>
        <name>Mg(2+)</name>
        <dbReference type="ChEBI" id="CHEBI:18420"/>
    </ligand>
</feature>
<keyword evidence="22" id="KW-1185">Reference proteome</keyword>
<keyword evidence="10 18" id="KW-0133">Cell shape</keyword>
<dbReference type="GO" id="GO:0003977">
    <property type="term" value="F:UDP-N-acetylglucosamine diphosphorylase activity"/>
    <property type="evidence" value="ECO:0007669"/>
    <property type="project" value="UniProtKB-UniRule"/>
</dbReference>
<gene>
    <name evidence="18 21" type="primary">glmU</name>
    <name evidence="21" type="ORF">KGA66_03880</name>
</gene>
<dbReference type="InterPro" id="IPR025877">
    <property type="entry name" value="MobA-like_NTP_Trfase"/>
</dbReference>
<evidence type="ECO:0000256" key="3">
    <source>
        <dbReference type="ARBA" id="ARBA00007947"/>
    </source>
</evidence>
<feature type="region of interest" description="N-acetyltransferase" evidence="18">
    <location>
        <begin position="312"/>
        <end position="549"/>
    </location>
</feature>
<feature type="binding site" evidence="18">
    <location>
        <position position="440"/>
    </location>
    <ligand>
        <name>acetyl-CoA</name>
        <dbReference type="ChEBI" id="CHEBI:57288"/>
    </ligand>
</feature>
<comment type="pathway">
    <text evidence="18">Nucleotide-sugar biosynthesis; UDP-N-acetyl-alpha-D-glucosamine biosynthesis; UDP-N-acetyl-alpha-D-glucosamine from N-acetyl-alpha-D-glucosamine 1-phosphate: step 1/1.</text>
</comment>
<evidence type="ECO:0000256" key="6">
    <source>
        <dbReference type="ARBA" id="ARBA00022695"/>
    </source>
</evidence>
<dbReference type="GO" id="GO:0006048">
    <property type="term" value="P:UDP-N-acetylglucosamine biosynthetic process"/>
    <property type="evidence" value="ECO:0007669"/>
    <property type="project" value="UniProtKB-UniPathway"/>
</dbReference>
<dbReference type="CDD" id="cd03353">
    <property type="entry name" value="LbH_GlmU_C"/>
    <property type="match status" value="1"/>
</dbReference>
<evidence type="ECO:0000256" key="10">
    <source>
        <dbReference type="ARBA" id="ARBA00022960"/>
    </source>
</evidence>
<feature type="region of interest" description="Linker" evidence="18">
    <location>
        <begin position="291"/>
        <end position="311"/>
    </location>
</feature>
<dbReference type="PANTHER" id="PTHR43584:SF3">
    <property type="entry name" value="BIFUNCTIONAL PROTEIN GLMU"/>
    <property type="match status" value="1"/>
</dbReference>
<dbReference type="UniPathway" id="UPA00113">
    <property type="reaction ID" value="UER00532"/>
</dbReference>
<evidence type="ECO:0000256" key="11">
    <source>
        <dbReference type="ARBA" id="ARBA00022984"/>
    </source>
</evidence>
<dbReference type="GO" id="GO:0000287">
    <property type="term" value="F:magnesium ion binding"/>
    <property type="evidence" value="ECO:0007669"/>
    <property type="project" value="UniProtKB-UniRule"/>
</dbReference>
<evidence type="ECO:0000256" key="5">
    <source>
        <dbReference type="ARBA" id="ARBA00022679"/>
    </source>
</evidence>
<dbReference type="Pfam" id="PF14602">
    <property type="entry name" value="Hexapep_2"/>
    <property type="match status" value="1"/>
</dbReference>
<feature type="binding site" evidence="18">
    <location>
        <position position="288"/>
    </location>
    <ligand>
        <name>Mg(2+)</name>
        <dbReference type="ChEBI" id="CHEBI:18420"/>
    </ligand>
</feature>
<evidence type="ECO:0000256" key="19">
    <source>
        <dbReference type="SAM" id="MobiDB-lite"/>
    </source>
</evidence>